<protein>
    <submittedName>
        <fullName evidence="2">GSCFA domain-containing protein</fullName>
    </submittedName>
</protein>
<gene>
    <name evidence="2" type="ORF">K7G82_12140</name>
</gene>
<comment type="caution">
    <text evidence="2">The sequence shown here is derived from an EMBL/GenBank/DDBJ whole genome shotgun (WGS) entry which is preliminary data.</text>
</comment>
<dbReference type="InterPro" id="IPR014982">
    <property type="entry name" value="GSCFA"/>
</dbReference>
<name>A0ABS7PNZ7_9SPHN</name>
<reference evidence="2 3" key="1">
    <citation type="submission" date="2021-08" db="EMBL/GenBank/DDBJ databases">
        <authorList>
            <person name="Tuo L."/>
        </authorList>
    </citation>
    <scope>NUCLEOTIDE SEQUENCE [LARGE SCALE GENOMIC DNA]</scope>
    <source>
        <strain evidence="2 3">JCM 31229</strain>
    </source>
</reference>
<organism evidence="2 3">
    <name type="scientific">Sphingomonas colocasiae</name>
    <dbReference type="NCBI Taxonomy" id="1848973"/>
    <lineage>
        <taxon>Bacteria</taxon>
        <taxon>Pseudomonadati</taxon>
        <taxon>Pseudomonadota</taxon>
        <taxon>Alphaproteobacteria</taxon>
        <taxon>Sphingomonadales</taxon>
        <taxon>Sphingomonadaceae</taxon>
        <taxon>Sphingomonas</taxon>
    </lineage>
</organism>
<evidence type="ECO:0000313" key="2">
    <source>
        <dbReference type="EMBL" id="MBY8823046.1"/>
    </source>
</evidence>
<accession>A0ABS7PNZ7</accession>
<dbReference type="Proteomes" id="UP000706039">
    <property type="component" value="Unassembled WGS sequence"/>
</dbReference>
<feature type="domain" description="GSCFA" evidence="1">
    <location>
        <begin position="69"/>
        <end position="337"/>
    </location>
</feature>
<sequence>MGDDGRNLGLLLKSLAVKTRPADRDETSSSPYKGLPAHQFWRRSISTVEPHRIDPVTQTRFKIGRNAQVGTAGSCFAQHISRRIMASGFNYLVTETGEGFDEQARVANNYGVFSARYGNIYTTVQLLQLFEEAFGERVPLDRAWIRPDGRFIDPYRQQVEPPGFADEDAVLADRSRHLAAVRRLFEDTDIFVFTLGLTEAWRSRRDGSVFSAAPGVVGGAFDDTEHEFVNFDVAQTYDALSRFLEKLHVINPGVKVLLTVSPIPLIATYEPRSVLVSTTYSKSVLRVAAEMAIREFDWVDYFPSYEIITGSFSGGLYYQPDWREVNALGVSHAMRCFMNNYIEGRGSTATDIAPEAVRSASASDIVCDEEIMDSVRI</sequence>
<evidence type="ECO:0000313" key="3">
    <source>
        <dbReference type="Proteomes" id="UP000706039"/>
    </source>
</evidence>
<proteinExistence type="predicted"/>
<keyword evidence="3" id="KW-1185">Reference proteome</keyword>
<dbReference type="EMBL" id="JAINVV010000004">
    <property type="protein sequence ID" value="MBY8823046.1"/>
    <property type="molecule type" value="Genomic_DNA"/>
</dbReference>
<dbReference type="Pfam" id="PF08885">
    <property type="entry name" value="GSCFA"/>
    <property type="match status" value="1"/>
</dbReference>
<evidence type="ECO:0000259" key="1">
    <source>
        <dbReference type="Pfam" id="PF08885"/>
    </source>
</evidence>